<sequence>MGSVDELILEIISLVAQLNWQHEEIEKLKNRIKEL</sequence>
<proteinExistence type="predicted"/>
<accession>A0A8S5MKA9</accession>
<dbReference type="EMBL" id="BK014923">
    <property type="protein sequence ID" value="DAD82682.1"/>
    <property type="molecule type" value="Genomic_DNA"/>
</dbReference>
<evidence type="ECO:0000313" key="1">
    <source>
        <dbReference type="EMBL" id="DAD82682.1"/>
    </source>
</evidence>
<name>A0A8S5MKA9_9CAUD</name>
<protein>
    <submittedName>
        <fullName evidence="1">Uncharacterized protein</fullName>
    </submittedName>
</protein>
<organism evidence="1">
    <name type="scientific">Siphoviridae sp. ctrpg19</name>
    <dbReference type="NCBI Taxonomy" id="2826481"/>
    <lineage>
        <taxon>Viruses</taxon>
        <taxon>Duplodnaviria</taxon>
        <taxon>Heunggongvirae</taxon>
        <taxon>Uroviricota</taxon>
        <taxon>Caudoviricetes</taxon>
    </lineage>
</organism>
<reference evidence="1" key="1">
    <citation type="journal article" date="2021" name="Proc. Natl. Acad. Sci. U.S.A.">
        <title>A Catalog of Tens of Thousands of Viruses from Human Metagenomes Reveals Hidden Associations with Chronic Diseases.</title>
        <authorList>
            <person name="Tisza M.J."/>
            <person name="Buck C.B."/>
        </authorList>
    </citation>
    <scope>NUCLEOTIDE SEQUENCE</scope>
    <source>
        <strain evidence="1">Ctrpg19</strain>
    </source>
</reference>